<proteinExistence type="predicted"/>
<sequence>MTKDLNTGLRFGFLIHDVSRLRRVVVDRALKPLGITRSQWWVLAFLSRRDGMTQTALAADLDLTKVAIGGLLDRMEAAGFVERRADASDGRARRVYLTRAGSKMVITIRENVEQIELQILENVSEEALNQAAATLVTIKETLLELAGSEGEAIGSDPEFMT</sequence>
<dbReference type="PROSITE" id="PS01117">
    <property type="entry name" value="HTH_MARR_1"/>
    <property type="match status" value="1"/>
</dbReference>
<dbReference type="PANTHER" id="PTHR42756">
    <property type="entry name" value="TRANSCRIPTIONAL REGULATOR, MARR"/>
    <property type="match status" value="1"/>
</dbReference>
<name>A0A7X5XRT6_9SPHN</name>
<dbReference type="Gene3D" id="1.10.10.10">
    <property type="entry name" value="Winged helix-like DNA-binding domain superfamily/Winged helix DNA-binding domain"/>
    <property type="match status" value="1"/>
</dbReference>
<evidence type="ECO:0000256" key="1">
    <source>
        <dbReference type="ARBA" id="ARBA00023015"/>
    </source>
</evidence>
<feature type="domain" description="HTH marR-type" evidence="4">
    <location>
        <begin position="1"/>
        <end position="144"/>
    </location>
</feature>
<dbReference type="SMART" id="SM00347">
    <property type="entry name" value="HTH_MARR"/>
    <property type="match status" value="1"/>
</dbReference>
<evidence type="ECO:0000256" key="2">
    <source>
        <dbReference type="ARBA" id="ARBA00023125"/>
    </source>
</evidence>
<dbReference type="PROSITE" id="PS50995">
    <property type="entry name" value="HTH_MARR_2"/>
    <property type="match status" value="1"/>
</dbReference>
<dbReference type="PRINTS" id="PR00598">
    <property type="entry name" value="HTHMARR"/>
</dbReference>
<keyword evidence="6" id="KW-1185">Reference proteome</keyword>
<organism evidence="5 6">
    <name type="scientific">Sphingopyxis italica</name>
    <dbReference type="NCBI Taxonomy" id="1129133"/>
    <lineage>
        <taxon>Bacteria</taxon>
        <taxon>Pseudomonadati</taxon>
        <taxon>Pseudomonadota</taxon>
        <taxon>Alphaproteobacteria</taxon>
        <taxon>Sphingomonadales</taxon>
        <taxon>Sphingomonadaceae</taxon>
        <taxon>Sphingopyxis</taxon>
    </lineage>
</organism>
<dbReference type="Pfam" id="PF12802">
    <property type="entry name" value="MarR_2"/>
    <property type="match status" value="1"/>
</dbReference>
<dbReference type="PANTHER" id="PTHR42756:SF1">
    <property type="entry name" value="TRANSCRIPTIONAL REPRESSOR OF EMRAB OPERON"/>
    <property type="match status" value="1"/>
</dbReference>
<keyword evidence="3" id="KW-0804">Transcription</keyword>
<dbReference type="InterPro" id="IPR000835">
    <property type="entry name" value="HTH_MarR-typ"/>
</dbReference>
<keyword evidence="1" id="KW-0805">Transcription regulation</keyword>
<accession>A0A7X5XRT6</accession>
<dbReference type="RefSeq" id="WP_167921611.1">
    <property type="nucleotide sequence ID" value="NZ_JAATIT010000003.1"/>
</dbReference>
<dbReference type="SUPFAM" id="SSF46785">
    <property type="entry name" value="Winged helix' DNA-binding domain"/>
    <property type="match status" value="1"/>
</dbReference>
<protein>
    <submittedName>
        <fullName evidence="5">DNA-binding MarR family transcriptional regulator</fullName>
    </submittedName>
</protein>
<dbReference type="InterPro" id="IPR023187">
    <property type="entry name" value="Tscrpt_reg_MarR-type_CS"/>
</dbReference>
<dbReference type="GO" id="GO:0003700">
    <property type="term" value="F:DNA-binding transcription factor activity"/>
    <property type="evidence" value="ECO:0007669"/>
    <property type="project" value="InterPro"/>
</dbReference>
<comment type="caution">
    <text evidence="5">The sequence shown here is derived from an EMBL/GenBank/DDBJ whole genome shotgun (WGS) entry which is preliminary data.</text>
</comment>
<dbReference type="EMBL" id="JAATIT010000003">
    <property type="protein sequence ID" value="NJB90132.1"/>
    <property type="molecule type" value="Genomic_DNA"/>
</dbReference>
<evidence type="ECO:0000313" key="6">
    <source>
        <dbReference type="Proteomes" id="UP000535078"/>
    </source>
</evidence>
<dbReference type="AlphaFoldDB" id="A0A7X5XRT6"/>
<evidence type="ECO:0000259" key="4">
    <source>
        <dbReference type="PROSITE" id="PS50995"/>
    </source>
</evidence>
<dbReference type="InterPro" id="IPR036388">
    <property type="entry name" value="WH-like_DNA-bd_sf"/>
</dbReference>
<evidence type="ECO:0000313" key="5">
    <source>
        <dbReference type="EMBL" id="NJB90132.1"/>
    </source>
</evidence>
<keyword evidence="2 5" id="KW-0238">DNA-binding</keyword>
<dbReference type="GO" id="GO:0003677">
    <property type="term" value="F:DNA binding"/>
    <property type="evidence" value="ECO:0007669"/>
    <property type="project" value="UniProtKB-KW"/>
</dbReference>
<dbReference type="Proteomes" id="UP000535078">
    <property type="component" value="Unassembled WGS sequence"/>
</dbReference>
<dbReference type="InterPro" id="IPR036390">
    <property type="entry name" value="WH_DNA-bd_sf"/>
</dbReference>
<evidence type="ECO:0000256" key="3">
    <source>
        <dbReference type="ARBA" id="ARBA00023163"/>
    </source>
</evidence>
<reference evidence="5 6" key="1">
    <citation type="submission" date="2020-03" db="EMBL/GenBank/DDBJ databases">
        <title>Genomic Encyclopedia of Type Strains, Phase IV (KMG-IV): sequencing the most valuable type-strain genomes for metagenomic binning, comparative biology and taxonomic classification.</title>
        <authorList>
            <person name="Goeker M."/>
        </authorList>
    </citation>
    <scope>NUCLEOTIDE SEQUENCE [LARGE SCALE GENOMIC DNA]</scope>
    <source>
        <strain evidence="5 6">DSM 25229</strain>
    </source>
</reference>
<gene>
    <name evidence="5" type="ORF">GGR90_002326</name>
</gene>